<keyword evidence="1" id="KW-1133">Transmembrane helix</keyword>
<feature type="transmembrane region" description="Helical" evidence="1">
    <location>
        <begin position="20"/>
        <end position="44"/>
    </location>
</feature>
<gene>
    <name evidence="2" type="ORF">JCM21142_72750</name>
</gene>
<reference evidence="2 3" key="1">
    <citation type="journal article" date="2014" name="Genome Announc.">
        <title>Draft Genome Sequence of Cytophaga fermentans JCM 21142T, a Facultative Anaerobe Isolated from Marine Mud.</title>
        <authorList>
            <person name="Starns D."/>
            <person name="Oshima K."/>
            <person name="Suda W."/>
            <person name="Iino T."/>
            <person name="Yuki M."/>
            <person name="Inoue J."/>
            <person name="Kitamura K."/>
            <person name="Iida T."/>
            <person name="Darby A."/>
            <person name="Hattori M."/>
            <person name="Ohkuma M."/>
        </authorList>
    </citation>
    <scope>NUCLEOTIDE SEQUENCE [LARGE SCALE GENOMIC DNA]</scope>
    <source>
        <strain evidence="2 3">JCM 21142</strain>
    </source>
</reference>
<keyword evidence="3" id="KW-1185">Reference proteome</keyword>
<evidence type="ECO:0000313" key="3">
    <source>
        <dbReference type="Proteomes" id="UP000019402"/>
    </source>
</evidence>
<sequence>MSLTHVQYRIYYSQQEKYLIFFILSFDEFCTIFFDEWFFCNFYFYKNIQKNKTMNKRLELILIKKNYNKKQTKNP</sequence>
<proteinExistence type="predicted"/>
<dbReference type="EMBL" id="BAMD01000036">
    <property type="protein sequence ID" value="GAF04055.1"/>
    <property type="molecule type" value="Genomic_DNA"/>
</dbReference>
<keyword evidence="1" id="KW-0812">Transmembrane</keyword>
<comment type="caution">
    <text evidence="2">The sequence shown here is derived from an EMBL/GenBank/DDBJ whole genome shotgun (WGS) entry which is preliminary data.</text>
</comment>
<protein>
    <submittedName>
        <fullName evidence="2">Uncharacterized protein</fullName>
    </submittedName>
</protein>
<evidence type="ECO:0000256" key="1">
    <source>
        <dbReference type="SAM" id="Phobius"/>
    </source>
</evidence>
<accession>W7XZE3</accession>
<evidence type="ECO:0000313" key="2">
    <source>
        <dbReference type="EMBL" id="GAF04055.1"/>
    </source>
</evidence>
<organism evidence="2 3">
    <name type="scientific">Saccharicrinis fermentans DSM 9555 = JCM 21142</name>
    <dbReference type="NCBI Taxonomy" id="869213"/>
    <lineage>
        <taxon>Bacteria</taxon>
        <taxon>Pseudomonadati</taxon>
        <taxon>Bacteroidota</taxon>
        <taxon>Bacteroidia</taxon>
        <taxon>Marinilabiliales</taxon>
        <taxon>Marinilabiliaceae</taxon>
        <taxon>Saccharicrinis</taxon>
    </lineage>
</organism>
<dbReference type="AlphaFoldDB" id="W7XZE3"/>
<name>W7XZE3_9BACT</name>
<dbReference type="Proteomes" id="UP000019402">
    <property type="component" value="Unassembled WGS sequence"/>
</dbReference>
<keyword evidence="1" id="KW-0472">Membrane</keyword>